<dbReference type="EMBL" id="BMOM01000001">
    <property type="protein sequence ID" value="GGL96480.1"/>
    <property type="molecule type" value="Genomic_DNA"/>
</dbReference>
<proteinExistence type="predicted"/>
<dbReference type="Proteomes" id="UP000661918">
    <property type="component" value="Unassembled WGS sequence"/>
</dbReference>
<comment type="caution">
    <text evidence="1">The sequence shown here is derived from an EMBL/GenBank/DDBJ whole genome shotgun (WGS) entry which is preliminary data.</text>
</comment>
<evidence type="ECO:0000313" key="1">
    <source>
        <dbReference type="EMBL" id="GGL96480.1"/>
    </source>
</evidence>
<accession>A0ABQ2GHX2</accession>
<dbReference type="RefSeq" id="WP_188900251.1">
    <property type="nucleotide sequence ID" value="NZ_BMOM01000001.1"/>
</dbReference>
<organism evidence="1 2">
    <name type="scientific">Deinococcus aerophilus</name>
    <dbReference type="NCBI Taxonomy" id="522488"/>
    <lineage>
        <taxon>Bacteria</taxon>
        <taxon>Thermotogati</taxon>
        <taxon>Deinococcota</taxon>
        <taxon>Deinococci</taxon>
        <taxon>Deinococcales</taxon>
        <taxon>Deinococcaceae</taxon>
        <taxon>Deinococcus</taxon>
    </lineage>
</organism>
<protein>
    <submittedName>
        <fullName evidence="1">Uncharacterized protein</fullName>
    </submittedName>
</protein>
<name>A0ABQ2GHX2_9DEIO</name>
<reference evidence="2" key="1">
    <citation type="journal article" date="2019" name="Int. J. Syst. Evol. Microbiol.">
        <title>The Global Catalogue of Microorganisms (GCM) 10K type strain sequencing project: providing services to taxonomists for standard genome sequencing and annotation.</title>
        <authorList>
            <consortium name="The Broad Institute Genomics Platform"/>
            <consortium name="The Broad Institute Genome Sequencing Center for Infectious Disease"/>
            <person name="Wu L."/>
            <person name="Ma J."/>
        </authorList>
    </citation>
    <scope>NUCLEOTIDE SEQUENCE [LARGE SCALE GENOMIC DNA]</scope>
    <source>
        <strain evidence="2">JCM 15443</strain>
    </source>
</reference>
<gene>
    <name evidence="1" type="ORF">GCM10010841_01110</name>
</gene>
<sequence length="135" mass="15032">MPETAVRETQVLTLHVRRRRLLPWVDVGPFLLFFGVSGEDRGRAARLERRFEQEHFSQRVTLRLQPALPAGRYTLRGLPAEANKRGWTVGPGGHSAHGDLSADGLRELQGWMNQRQLEGAGRGVQAESLLSPSLA</sequence>
<evidence type="ECO:0000313" key="2">
    <source>
        <dbReference type="Proteomes" id="UP000661918"/>
    </source>
</evidence>
<keyword evidence="2" id="KW-1185">Reference proteome</keyword>